<dbReference type="EMBL" id="CAJGYO010000757">
    <property type="protein sequence ID" value="CAD6343406.1"/>
    <property type="molecule type" value="Genomic_DNA"/>
</dbReference>
<dbReference type="InterPro" id="IPR055414">
    <property type="entry name" value="LRR_R13L4/SHOC2-like"/>
</dbReference>
<dbReference type="PRINTS" id="PR00364">
    <property type="entry name" value="DISEASERSIST"/>
</dbReference>
<evidence type="ECO:0000259" key="10">
    <source>
        <dbReference type="Pfam" id="PF23598"/>
    </source>
</evidence>
<feature type="domain" description="Disease resistance R13L4/SHOC-2-like LRR" evidence="10">
    <location>
        <begin position="547"/>
        <end position="896"/>
    </location>
</feature>
<dbReference type="GO" id="GO:0009626">
    <property type="term" value="P:plant-type hypersensitive response"/>
    <property type="evidence" value="ECO:0007669"/>
    <property type="project" value="UniProtKB-ARBA"/>
</dbReference>
<dbReference type="FunFam" id="1.10.10.10:FF:000322">
    <property type="entry name" value="Probable disease resistance protein At1g63360"/>
    <property type="match status" value="1"/>
</dbReference>
<evidence type="ECO:0000256" key="4">
    <source>
        <dbReference type="ARBA" id="ARBA00022741"/>
    </source>
</evidence>
<dbReference type="InterPro" id="IPR027417">
    <property type="entry name" value="P-loop_NTPase"/>
</dbReference>
<dbReference type="Gene3D" id="1.10.10.10">
    <property type="entry name" value="Winged helix-like DNA-binding domain superfamily/Winged helix DNA-binding domain"/>
    <property type="match status" value="1"/>
</dbReference>
<dbReference type="SUPFAM" id="SSF52540">
    <property type="entry name" value="P-loop containing nucleoside triphosphate hydrolases"/>
    <property type="match status" value="1"/>
</dbReference>
<dbReference type="Gene3D" id="3.80.10.10">
    <property type="entry name" value="Ribonuclease Inhibitor"/>
    <property type="match status" value="2"/>
</dbReference>
<dbReference type="InterPro" id="IPR036388">
    <property type="entry name" value="WH-like_DNA-bd_sf"/>
</dbReference>
<dbReference type="InterPro" id="IPR002182">
    <property type="entry name" value="NB-ARC"/>
</dbReference>
<dbReference type="InterPro" id="IPR044974">
    <property type="entry name" value="Disease_R_plants"/>
</dbReference>
<keyword evidence="5" id="KW-0611">Plant defense</keyword>
<dbReference type="Gene3D" id="1.10.8.430">
    <property type="entry name" value="Helical domain of apoptotic protease-activating factors"/>
    <property type="match status" value="1"/>
</dbReference>
<sequence>MEGFLVGAATGALKAVTVKLATLLGDQFKNMKDVRKEIKPLFDELNYMHAFLEKMSEEENPDNQDKIWMTDVREMSYDIEDSLDDFMICIDDDKSAKKKSLMKKCTKLLDKMKAHKRISKAIQEFKTHIKEVGDRNHRYRTGVTTTKDSHEMIDIRAQAIFKDASELVAIDEQKNELINLLIEDGSLSQHQVKVVAIVGLGGLGKTTLANQVYESLKDKFDLSFSLTPHMLEVLRTILLDISGQEYTGDMQHLMRKISDFLQDKRYLIVVDDLWDSESWEAIQNGFIKNSCASRIIITTRKIEVAQSCCTLRRGHIYQLCPLNPENSRKLFLKRIFGSEEGCPSDLSEVCDDILKKCDGLPLAIIAIAGLLAGKAPTVDEWNKVQCSFGHALERHSDVNRMIQILSLSYFDLPPHLRSCLLYLSIFPEDYEIGKDRLILRWIAEGFVHEEHGFTQYEIGDRCFNELINRSLIQPVDSGFFDVICCRVHDIILEFILSKAVEENFVTLFGLPNIRVHPDRKIRRLSLQDRNEVSDAIVGSREKIIYYHVRAVVVFPGSLDSLPSLQKFKHLRVLDLEDCKRLQAHHLTHLGRLFALRYLSFRNTLIDELPEEIGELQYLQTLDIRGTHIKELPSSVGRLSRLVTLLCDPNVQLPDGFGKNMQALQQLVGSISVCCQSPSFAQELRQLRNLRILEIWFDDVVSEDLVSSLCTLGTGCLNSLTINAWKVPMKLVMEPWSPTPLGLRILKIQWIFVPRVPRWIGSLDNLQDLRLSVEQLGMADFGLLGSLNALSSLCLSVKIKVADRWSSSQGTQRIKINGTHGFPSLRRFLVGSKSCAFGLLFEGGAMPKLQELSLSFNSDITGSLTNGEFDFGIQHLPCLALVGCFFRKYFDPDDPAREAIKKAATAIIHPRSRTVREAVVRSTVNTFLSEDDIATKNLDPGVDSRHARAVSVFPDSLNSLPSLQKLKHLRALDLEGYGFRNMQALQRLQDITVWSQIPNLMQELCQLRNLRILRVWTDVFTKDLVSSLCILGTGSLNSLTAGTNEESMNFVMEPWNPTPISLKRLEILGIQLPRIPRWIGSLDNLQLLGLNVDQLGPADVGLLGRLSALSNLYLWVMIEVADRLSSSQEAQRVKISGAHGFPSLRMFRVGSINCGFGWLLEAGAMPKLQELNLEFSRDKTGSLTKGEFDFGIQQLPCLAIVRCDLGYFINANYEPEHPAWDAVKNAVSSNPNHPRLYHGL</sequence>
<dbReference type="InterPro" id="IPR058922">
    <property type="entry name" value="WHD_DRP"/>
</dbReference>
<evidence type="ECO:0000256" key="2">
    <source>
        <dbReference type="ARBA" id="ARBA00022614"/>
    </source>
</evidence>
<evidence type="ECO:0000259" key="7">
    <source>
        <dbReference type="Pfam" id="PF00931"/>
    </source>
</evidence>
<protein>
    <submittedName>
        <fullName evidence="11">Uncharacterized protein</fullName>
    </submittedName>
</protein>
<reference evidence="11" key="1">
    <citation type="submission" date="2020-10" db="EMBL/GenBank/DDBJ databases">
        <authorList>
            <person name="Han B."/>
            <person name="Lu T."/>
            <person name="Zhao Q."/>
            <person name="Huang X."/>
            <person name="Zhao Y."/>
        </authorList>
    </citation>
    <scope>NUCLEOTIDE SEQUENCE</scope>
</reference>
<dbReference type="Gene3D" id="3.40.50.300">
    <property type="entry name" value="P-loop containing nucleotide triphosphate hydrolases"/>
    <property type="match status" value="1"/>
</dbReference>
<keyword evidence="3" id="KW-0677">Repeat</keyword>
<name>A0A811SML3_9POAL</name>
<dbReference type="PANTHER" id="PTHR23155">
    <property type="entry name" value="DISEASE RESISTANCE PROTEIN RP"/>
    <property type="match status" value="1"/>
</dbReference>
<evidence type="ECO:0000313" key="12">
    <source>
        <dbReference type="Proteomes" id="UP000604825"/>
    </source>
</evidence>
<dbReference type="Pfam" id="PF23598">
    <property type="entry name" value="LRR_14"/>
    <property type="match status" value="2"/>
</dbReference>
<evidence type="ECO:0000256" key="5">
    <source>
        <dbReference type="ARBA" id="ARBA00022821"/>
    </source>
</evidence>
<organism evidence="11 12">
    <name type="scientific">Miscanthus lutarioriparius</name>
    <dbReference type="NCBI Taxonomy" id="422564"/>
    <lineage>
        <taxon>Eukaryota</taxon>
        <taxon>Viridiplantae</taxon>
        <taxon>Streptophyta</taxon>
        <taxon>Embryophyta</taxon>
        <taxon>Tracheophyta</taxon>
        <taxon>Spermatophyta</taxon>
        <taxon>Magnoliopsida</taxon>
        <taxon>Liliopsida</taxon>
        <taxon>Poales</taxon>
        <taxon>Poaceae</taxon>
        <taxon>PACMAD clade</taxon>
        <taxon>Panicoideae</taxon>
        <taxon>Andropogonodae</taxon>
        <taxon>Andropogoneae</taxon>
        <taxon>Saccharinae</taxon>
        <taxon>Miscanthus</taxon>
    </lineage>
</organism>
<evidence type="ECO:0000259" key="9">
    <source>
        <dbReference type="Pfam" id="PF23559"/>
    </source>
</evidence>
<evidence type="ECO:0000256" key="3">
    <source>
        <dbReference type="ARBA" id="ARBA00022737"/>
    </source>
</evidence>
<dbReference type="GO" id="GO:0002758">
    <property type="term" value="P:innate immune response-activating signaling pathway"/>
    <property type="evidence" value="ECO:0007669"/>
    <property type="project" value="UniProtKB-ARBA"/>
</dbReference>
<proteinExistence type="inferred from homology"/>
<dbReference type="AlphaFoldDB" id="A0A811SML3"/>
<dbReference type="Proteomes" id="UP000604825">
    <property type="component" value="Unassembled WGS sequence"/>
</dbReference>
<gene>
    <name evidence="11" type="ORF">NCGR_LOCUS67504</name>
</gene>
<feature type="domain" description="Disease resistance R13L4/SHOC-2-like LRR" evidence="10">
    <location>
        <begin position="977"/>
        <end position="1235"/>
    </location>
</feature>
<dbReference type="InterPro" id="IPR038005">
    <property type="entry name" value="RX-like_CC"/>
</dbReference>
<dbReference type="CDD" id="cd14798">
    <property type="entry name" value="RX-CC_like"/>
    <property type="match status" value="1"/>
</dbReference>
<dbReference type="Pfam" id="PF00931">
    <property type="entry name" value="NB-ARC"/>
    <property type="match status" value="1"/>
</dbReference>
<keyword evidence="4" id="KW-0547">Nucleotide-binding</keyword>
<dbReference type="GO" id="GO:0043531">
    <property type="term" value="F:ADP binding"/>
    <property type="evidence" value="ECO:0007669"/>
    <property type="project" value="InterPro"/>
</dbReference>
<feature type="domain" description="Disease resistance N-terminal" evidence="8">
    <location>
        <begin position="12"/>
        <end position="100"/>
    </location>
</feature>
<dbReference type="GO" id="GO:0042742">
    <property type="term" value="P:defense response to bacterium"/>
    <property type="evidence" value="ECO:0007669"/>
    <property type="project" value="UniProtKB-ARBA"/>
</dbReference>
<dbReference type="InterPro" id="IPR032675">
    <property type="entry name" value="LRR_dom_sf"/>
</dbReference>
<dbReference type="Pfam" id="PF23559">
    <property type="entry name" value="WHD_DRP"/>
    <property type="match status" value="1"/>
</dbReference>
<evidence type="ECO:0000256" key="1">
    <source>
        <dbReference type="ARBA" id="ARBA00008894"/>
    </source>
</evidence>
<keyword evidence="2" id="KW-0433">Leucine-rich repeat</keyword>
<keyword evidence="12" id="KW-1185">Reference proteome</keyword>
<accession>A0A811SML3</accession>
<comment type="caution">
    <text evidence="11">The sequence shown here is derived from an EMBL/GenBank/DDBJ whole genome shotgun (WGS) entry which is preliminary data.</text>
</comment>
<dbReference type="SUPFAM" id="SSF52058">
    <property type="entry name" value="L domain-like"/>
    <property type="match status" value="2"/>
</dbReference>
<evidence type="ECO:0000313" key="11">
    <source>
        <dbReference type="EMBL" id="CAD6343406.1"/>
    </source>
</evidence>
<dbReference type="Pfam" id="PF18052">
    <property type="entry name" value="Rx_N"/>
    <property type="match status" value="1"/>
</dbReference>
<feature type="domain" description="Disease resistance protein winged helix" evidence="9">
    <location>
        <begin position="425"/>
        <end position="495"/>
    </location>
</feature>
<dbReference type="PANTHER" id="PTHR23155:SF1107">
    <property type="entry name" value="OS08G0373000 PROTEIN"/>
    <property type="match status" value="1"/>
</dbReference>
<dbReference type="InterPro" id="IPR042197">
    <property type="entry name" value="Apaf_helical"/>
</dbReference>
<keyword evidence="6" id="KW-0175">Coiled coil</keyword>
<evidence type="ECO:0000259" key="8">
    <source>
        <dbReference type="Pfam" id="PF18052"/>
    </source>
</evidence>
<dbReference type="OrthoDB" id="1428533at2759"/>
<comment type="similarity">
    <text evidence="1">Belongs to the disease resistance NB-LRR family.</text>
</comment>
<feature type="domain" description="NB-ARC" evidence="7">
    <location>
        <begin position="173"/>
        <end position="336"/>
    </location>
</feature>
<dbReference type="InterPro" id="IPR041118">
    <property type="entry name" value="Rx_N"/>
</dbReference>
<dbReference type="Gene3D" id="1.20.5.4130">
    <property type="match status" value="1"/>
</dbReference>
<evidence type="ECO:0000256" key="6">
    <source>
        <dbReference type="ARBA" id="ARBA00023054"/>
    </source>
</evidence>